<name>A0ABD3VA64_SINWO</name>
<dbReference type="Proteomes" id="UP001634394">
    <property type="component" value="Unassembled WGS sequence"/>
</dbReference>
<evidence type="ECO:0000313" key="2">
    <source>
        <dbReference type="Proteomes" id="UP001634394"/>
    </source>
</evidence>
<sequence>MDSMGLHDDIYYTTVEARVESYPRIKYFQLELQDLYTRFQRIYKLLPKGVRLSRTRLVSISNAVQHLTNSRPMLFIFGPTHSKIPIRYLVQNDTPNQRRTHPLEDIHHLDIHVTNYKMVLAMCTLRMMDTKTGQVALRKVKRLFGIENMMFYVDREYERNMEMVVNTLALVENLLQLQKSDIKVVFESKIGIISNDINNHIENKFVNFFVSLNKFLLEITKKRSRTRRSTFGDKRTGGRFYRDIKRQFENVSTVIDLLVTSKGETTEQKLATAIVAFTKTFVISEIAKTYEMQDVQVFDYCQRENFTDKWTSALLEHLYGVPLVRTFDQLVRTPNDELVKRDIENDYTLDDAKTIGKEVTQALMGYFLELGTSVKEIRVNLDRLTNLRMELLRLIEETLVGDKYVERVPSLEKQIIGIRDVEQFRIVFGKLVVLVKIPESTEREKEVRKQVKRSLKGFPSEVVVECVYYRFLAGRHGNGTCSKIDMGDAFLSEGGRRGTIGLFMKEYGTEHMDLHFVTSSHAVFDSKVVKTNDQSPVLLGTTRHSLFTDEGLVDVAAIRVEDEIRARCNIFFKENDEIRMCKILDINAIQTLKEGKHVYKRGSTTGETKGCIISEDFSTGSGLKDHNFFVGLPVGSDEAARSKGFAQEGDSGAVLYTKAPDGEIQYVGLLMGKYNLIDVEDNTSSTFKSLTSEVGSLILTTCLQDGLNRIEQKFNFKLALPTLWGENISMKKM</sequence>
<dbReference type="Gene3D" id="2.40.10.10">
    <property type="entry name" value="Trypsin-like serine proteases"/>
    <property type="match status" value="2"/>
</dbReference>
<comment type="caution">
    <text evidence="1">The sequence shown here is derived from an EMBL/GenBank/DDBJ whole genome shotgun (WGS) entry which is preliminary data.</text>
</comment>
<proteinExistence type="predicted"/>
<evidence type="ECO:0000313" key="1">
    <source>
        <dbReference type="EMBL" id="KAL3857793.1"/>
    </source>
</evidence>
<dbReference type="AlphaFoldDB" id="A0ABD3VA64"/>
<protein>
    <submittedName>
        <fullName evidence="1">Uncharacterized protein</fullName>
    </submittedName>
</protein>
<reference evidence="1 2" key="1">
    <citation type="submission" date="2024-11" db="EMBL/GenBank/DDBJ databases">
        <title>Chromosome-level genome assembly of the freshwater bivalve Anodonta woodiana.</title>
        <authorList>
            <person name="Chen X."/>
        </authorList>
    </citation>
    <scope>NUCLEOTIDE SEQUENCE [LARGE SCALE GENOMIC DNA]</scope>
    <source>
        <strain evidence="1">MN2024</strain>
        <tissue evidence="1">Gills</tissue>
    </source>
</reference>
<accession>A0ABD3VA64</accession>
<dbReference type="InterPro" id="IPR043504">
    <property type="entry name" value="Peptidase_S1_PA_chymotrypsin"/>
</dbReference>
<keyword evidence="2" id="KW-1185">Reference proteome</keyword>
<organism evidence="1 2">
    <name type="scientific">Sinanodonta woodiana</name>
    <name type="common">Chinese pond mussel</name>
    <name type="synonym">Anodonta woodiana</name>
    <dbReference type="NCBI Taxonomy" id="1069815"/>
    <lineage>
        <taxon>Eukaryota</taxon>
        <taxon>Metazoa</taxon>
        <taxon>Spiralia</taxon>
        <taxon>Lophotrochozoa</taxon>
        <taxon>Mollusca</taxon>
        <taxon>Bivalvia</taxon>
        <taxon>Autobranchia</taxon>
        <taxon>Heteroconchia</taxon>
        <taxon>Palaeoheterodonta</taxon>
        <taxon>Unionida</taxon>
        <taxon>Unionoidea</taxon>
        <taxon>Unionidae</taxon>
        <taxon>Unioninae</taxon>
        <taxon>Sinanodonta</taxon>
    </lineage>
</organism>
<gene>
    <name evidence="1" type="ORF">ACJMK2_012428</name>
</gene>
<dbReference type="EMBL" id="JBJQND010000013">
    <property type="protein sequence ID" value="KAL3857793.1"/>
    <property type="molecule type" value="Genomic_DNA"/>
</dbReference>